<feature type="compositionally biased region" description="Low complexity" evidence="1">
    <location>
        <begin position="123"/>
        <end position="133"/>
    </location>
</feature>
<dbReference type="InterPro" id="IPR018608">
    <property type="entry name" value="Gti1/Pac2"/>
</dbReference>
<dbReference type="GO" id="GO:0003677">
    <property type="term" value="F:DNA binding"/>
    <property type="evidence" value="ECO:0007669"/>
    <property type="project" value="TreeGrafter"/>
</dbReference>
<evidence type="ECO:0000256" key="1">
    <source>
        <dbReference type="SAM" id="MobiDB-lite"/>
    </source>
</evidence>
<feature type="region of interest" description="Disordered" evidence="1">
    <location>
        <begin position="118"/>
        <end position="151"/>
    </location>
</feature>
<feature type="region of interest" description="Disordered" evidence="1">
    <location>
        <begin position="681"/>
        <end position="700"/>
    </location>
</feature>
<comment type="caution">
    <text evidence="2">The sequence shown here is derived from an EMBL/GenBank/DDBJ whole genome shotgun (WGS) entry which is preliminary data.</text>
</comment>
<dbReference type="Pfam" id="PF09729">
    <property type="entry name" value="Gti1_Pac2"/>
    <property type="match status" value="1"/>
</dbReference>
<proteinExistence type="predicted"/>
<dbReference type="OrthoDB" id="5572844at2759"/>
<name>A0A1R1XU40_9FUNG</name>
<evidence type="ECO:0000313" key="3">
    <source>
        <dbReference type="Proteomes" id="UP000187283"/>
    </source>
</evidence>
<feature type="region of interest" description="Disordered" evidence="1">
    <location>
        <begin position="292"/>
        <end position="318"/>
    </location>
</feature>
<dbReference type="PANTHER" id="PTHR28027">
    <property type="entry name" value="TRANSCRIPTIONAL REGULATOR MIT1"/>
    <property type="match status" value="1"/>
</dbReference>
<feature type="region of interest" description="Disordered" evidence="1">
    <location>
        <begin position="393"/>
        <end position="425"/>
    </location>
</feature>
<dbReference type="AlphaFoldDB" id="A0A1R1XU40"/>
<dbReference type="EMBL" id="LSSN01001836">
    <property type="protein sequence ID" value="OMJ18118.1"/>
    <property type="molecule type" value="Genomic_DNA"/>
</dbReference>
<keyword evidence="3" id="KW-1185">Reference proteome</keyword>
<evidence type="ECO:0000313" key="2">
    <source>
        <dbReference type="EMBL" id="OMJ18118.1"/>
    </source>
</evidence>
<gene>
    <name evidence="2" type="ORF">AYI70_g5543</name>
</gene>
<dbReference type="Proteomes" id="UP000187283">
    <property type="component" value="Unassembled WGS sequence"/>
</dbReference>
<sequence length="732" mass="83981">MLTYSGYVENLIDAVLIFEACRLGRLQTVPRRLNDEERRSIRSGCVFVWNEKESGIRRWTDRFNWSASKTAEDFLIYSEWSLPRRKTSKSISDSQGNRPNLINEIDFKPVVFRDGNQAKFNPSSSSSTSNNSSFHQHKPVNLPPNNTLSLDPLANNRNPFHENMSFGNNKFYNSAPRNMYDGHRYFSTDKRSISLNLSETTLLKFIERSRFKKKMPPQIGNELVNGLIKKTISIVDRMGNKNHLVCYYSQADLNSGKLKTPSNDKSFPITRISEGVYEFEIYERIREIKLKGNSNTTSSSENAPNDSPPDNNTSDYSQGIRQNVSELNMQSYSYHENQPHFSSVNSNRKRHDLSIHSSFQSDSNFEKYRKKTSNRNISDCRKRIEGMNLIPELERRNNPNDGLGENKLYHRPNYRSHSSNYSPTANTIMESSISKSSIRAISLNESTKNTQRSYHDISHIYHHSRHHSFNKIDATITGDQVRNNTFEVEPRYIPNQGLNPQTSHLDRIQDNTLNHPNDPISKAPKQHLPKFVNAIDQNTRNVDTIDHRFNPNFNQVQKSKSKPDINLTLPPINSFYSNIADSRLPDKAGVSNLPDIPAFRRPVYRNISDPQGSSFSYSSEKKSYYHSQSQLESIIPPKIDTSVNNFKDPFSTDFPILNPKLSPSDSFGSFDSYKNGKEKHNYHNSIENSAEPPANQPNFLPSIQTNLLELETPKSNLNSEDARQLSLLKKMF</sequence>
<organism evidence="2 3">
    <name type="scientific">Smittium culicis</name>
    <dbReference type="NCBI Taxonomy" id="133412"/>
    <lineage>
        <taxon>Eukaryota</taxon>
        <taxon>Fungi</taxon>
        <taxon>Fungi incertae sedis</taxon>
        <taxon>Zoopagomycota</taxon>
        <taxon>Kickxellomycotina</taxon>
        <taxon>Harpellomycetes</taxon>
        <taxon>Harpellales</taxon>
        <taxon>Legeriomycetaceae</taxon>
        <taxon>Smittium</taxon>
    </lineage>
</organism>
<dbReference type="PANTHER" id="PTHR28027:SF2">
    <property type="entry name" value="TRANSCRIPTIONAL REGULATOR MIT1"/>
    <property type="match status" value="1"/>
</dbReference>
<protein>
    <submittedName>
        <fullName evidence="2">cAMP-independent regulatory protein pac2</fullName>
    </submittedName>
</protein>
<reference evidence="2 3" key="1">
    <citation type="submission" date="2017-01" db="EMBL/GenBank/DDBJ databases">
        <authorList>
            <person name="Mah S.A."/>
            <person name="Swanson W.J."/>
            <person name="Moy G.W."/>
            <person name="Vacquier V.D."/>
        </authorList>
    </citation>
    <scope>NUCLEOTIDE SEQUENCE [LARGE SCALE GENOMIC DNA]</scope>
    <source>
        <strain evidence="2 3">GSMNP</strain>
    </source>
</reference>
<feature type="compositionally biased region" description="Polar residues" evidence="1">
    <location>
        <begin position="415"/>
        <end position="425"/>
    </location>
</feature>
<accession>A0A1R1XU40</accession>